<dbReference type="Proteomes" id="UP000236413">
    <property type="component" value="Unassembled WGS sequence"/>
</dbReference>
<feature type="transmembrane region" description="Helical" evidence="5">
    <location>
        <begin position="175"/>
        <end position="192"/>
    </location>
</feature>
<dbReference type="GO" id="GO:0012505">
    <property type="term" value="C:endomembrane system"/>
    <property type="evidence" value="ECO:0007669"/>
    <property type="project" value="UniProtKB-SubCell"/>
</dbReference>
<dbReference type="Pfam" id="PF01988">
    <property type="entry name" value="VIT1"/>
    <property type="match status" value="1"/>
</dbReference>
<keyword evidence="4 5" id="KW-0472">Membrane</keyword>
<comment type="caution">
    <text evidence="6">The sequence shown here is derived from an EMBL/GenBank/DDBJ whole genome shotgun (WGS) entry which is preliminary data.</text>
</comment>
<evidence type="ECO:0000256" key="3">
    <source>
        <dbReference type="ARBA" id="ARBA00022989"/>
    </source>
</evidence>
<sequence length="231" mass="24747">MHHQLEKHYVNRIGWLRAAVLGANDGLLSTTSIVIGVAAAAPERHIIILAALAGMIAGAMSMAAGEYVSVSSQEDTEKADLLREKYELEQMPEIELKELAKVYENRGCTKETAMQVAIELTEYDALGAHARDELGINEITQAKPLQAAMASFGSFAVGALLPFTVSLLAPIKQMVYFQYGFSIIFLMLLGAVSAKAGGSSIKIAVLRICFWGTIAMGITALVGRVFGVNLA</sequence>
<dbReference type="InterPro" id="IPR008217">
    <property type="entry name" value="Ccc1_fam"/>
</dbReference>
<reference evidence="6 7" key="1">
    <citation type="submission" date="2018-04" db="EMBL/GenBank/DDBJ databases">
        <title>Chryseobacterium oncorhynchi 701B-08T from rainbow trout, and Chryseobacterium viscerum 687B-08T from diseased fish.</title>
        <authorList>
            <person name="Jeong J.-J."/>
            <person name="Lee Y.J."/>
            <person name="Pathiraja D."/>
            <person name="Park B."/>
            <person name="Choi I.-G."/>
            <person name="Kim K.D."/>
        </authorList>
    </citation>
    <scope>NUCLEOTIDE SEQUENCE [LARGE SCALE GENOMIC DNA]</scope>
    <source>
        <strain evidence="6 7">687B-08</strain>
    </source>
</reference>
<feature type="transmembrane region" description="Helical" evidence="5">
    <location>
        <begin position="46"/>
        <end position="68"/>
    </location>
</feature>
<evidence type="ECO:0000256" key="2">
    <source>
        <dbReference type="ARBA" id="ARBA00022692"/>
    </source>
</evidence>
<feature type="transmembrane region" description="Helical" evidence="5">
    <location>
        <begin position="204"/>
        <end position="226"/>
    </location>
</feature>
<proteinExistence type="predicted"/>
<evidence type="ECO:0000313" key="6">
    <source>
        <dbReference type="EMBL" id="PWN59745.1"/>
    </source>
</evidence>
<keyword evidence="3 5" id="KW-1133">Transmembrane helix</keyword>
<name>A0A316WE83_9FLAO</name>
<dbReference type="RefSeq" id="WP_103232100.1">
    <property type="nucleotide sequence ID" value="NZ_PPEG02000007.1"/>
</dbReference>
<evidence type="ECO:0000256" key="1">
    <source>
        <dbReference type="ARBA" id="ARBA00004127"/>
    </source>
</evidence>
<feature type="transmembrane region" description="Helical" evidence="5">
    <location>
        <begin position="147"/>
        <end position="169"/>
    </location>
</feature>
<organism evidence="6 7">
    <name type="scientific">Chryseobacterium viscerum</name>
    <dbReference type="NCBI Taxonomy" id="1037377"/>
    <lineage>
        <taxon>Bacteria</taxon>
        <taxon>Pseudomonadati</taxon>
        <taxon>Bacteroidota</taxon>
        <taxon>Flavobacteriia</taxon>
        <taxon>Flavobacteriales</taxon>
        <taxon>Weeksellaceae</taxon>
        <taxon>Chryseobacterium group</taxon>
        <taxon>Chryseobacterium</taxon>
    </lineage>
</organism>
<dbReference type="GO" id="GO:0030026">
    <property type="term" value="P:intracellular manganese ion homeostasis"/>
    <property type="evidence" value="ECO:0007669"/>
    <property type="project" value="InterPro"/>
</dbReference>
<protein>
    <submittedName>
        <fullName evidence="6">VIT family protein</fullName>
    </submittedName>
</protein>
<evidence type="ECO:0000256" key="4">
    <source>
        <dbReference type="ARBA" id="ARBA00023136"/>
    </source>
</evidence>
<evidence type="ECO:0000256" key="5">
    <source>
        <dbReference type="SAM" id="Phobius"/>
    </source>
</evidence>
<gene>
    <name evidence="6" type="ORF">C1634_017115</name>
</gene>
<feature type="transmembrane region" description="Helical" evidence="5">
    <location>
        <begin position="21"/>
        <end position="40"/>
    </location>
</feature>
<comment type="subcellular location">
    <subcellularLocation>
        <location evidence="1">Endomembrane system</location>
        <topology evidence="1">Multi-pass membrane protein</topology>
    </subcellularLocation>
</comment>
<dbReference type="CDD" id="cd02432">
    <property type="entry name" value="Nodulin-21_like_1"/>
    <property type="match status" value="1"/>
</dbReference>
<dbReference type="AlphaFoldDB" id="A0A316WE83"/>
<evidence type="ECO:0000313" key="7">
    <source>
        <dbReference type="Proteomes" id="UP000236413"/>
    </source>
</evidence>
<dbReference type="EMBL" id="PPEG02000007">
    <property type="protein sequence ID" value="PWN59745.1"/>
    <property type="molecule type" value="Genomic_DNA"/>
</dbReference>
<dbReference type="GO" id="GO:0005384">
    <property type="term" value="F:manganese ion transmembrane transporter activity"/>
    <property type="evidence" value="ECO:0007669"/>
    <property type="project" value="InterPro"/>
</dbReference>
<keyword evidence="2 5" id="KW-0812">Transmembrane</keyword>
<accession>A0A316WE83</accession>
<dbReference type="PANTHER" id="PTHR31851">
    <property type="entry name" value="FE(2+)/MN(2+) TRANSPORTER PCL1"/>
    <property type="match status" value="1"/>
</dbReference>